<feature type="region of interest" description="Disordered" evidence="4">
    <location>
        <begin position="159"/>
        <end position="182"/>
    </location>
</feature>
<dbReference type="GO" id="GO:0003677">
    <property type="term" value="F:DNA binding"/>
    <property type="evidence" value="ECO:0007669"/>
    <property type="project" value="UniProtKB-KW"/>
</dbReference>
<keyword evidence="1" id="KW-0805">Transcription regulation</keyword>
<evidence type="ECO:0000256" key="3">
    <source>
        <dbReference type="ARBA" id="ARBA00023163"/>
    </source>
</evidence>
<evidence type="ECO:0000259" key="5">
    <source>
        <dbReference type="PROSITE" id="PS50995"/>
    </source>
</evidence>
<evidence type="ECO:0000313" key="7">
    <source>
        <dbReference type="Proteomes" id="UP000029409"/>
    </source>
</evidence>
<keyword evidence="7" id="KW-1185">Reference proteome</keyword>
<dbReference type="InterPro" id="IPR036388">
    <property type="entry name" value="WH-like_DNA-bd_sf"/>
</dbReference>
<dbReference type="PROSITE" id="PS50995">
    <property type="entry name" value="HTH_MARR_2"/>
    <property type="match status" value="1"/>
</dbReference>
<evidence type="ECO:0000313" key="6">
    <source>
        <dbReference type="EMBL" id="AIQ10840.1"/>
    </source>
</evidence>
<dbReference type="SUPFAM" id="SSF46785">
    <property type="entry name" value="Winged helix' DNA-binding domain"/>
    <property type="match status" value="1"/>
</dbReference>
<proteinExistence type="predicted"/>
<dbReference type="KEGG" id="pdu:PDUR_01505"/>
<dbReference type="EMBL" id="CP009288">
    <property type="protein sequence ID" value="AIQ10840.1"/>
    <property type="molecule type" value="Genomic_DNA"/>
</dbReference>
<reference evidence="6 7" key="1">
    <citation type="submission" date="2014-08" db="EMBL/GenBank/DDBJ databases">
        <title>Comparative genomics of the Paenibacillus odorifer group.</title>
        <authorList>
            <person name="den Bakker H.C."/>
            <person name="Tsai Y.-C."/>
            <person name="Martin N."/>
            <person name="Korlach J."/>
            <person name="Wiedmann M."/>
        </authorList>
    </citation>
    <scope>NUCLEOTIDE SEQUENCE [LARGE SCALE GENOMIC DNA]</scope>
    <source>
        <strain evidence="6 7">DSM 1735</strain>
    </source>
</reference>
<dbReference type="Gene3D" id="1.10.10.10">
    <property type="entry name" value="Winged helix-like DNA-binding domain superfamily/Winged helix DNA-binding domain"/>
    <property type="match status" value="1"/>
</dbReference>
<dbReference type="InterPro" id="IPR000835">
    <property type="entry name" value="HTH_MarR-typ"/>
</dbReference>
<feature type="compositionally biased region" description="Polar residues" evidence="4">
    <location>
        <begin position="172"/>
        <end position="182"/>
    </location>
</feature>
<protein>
    <submittedName>
        <fullName evidence="6">Transcriptional regulator</fullName>
    </submittedName>
</protein>
<dbReference type="PANTHER" id="PTHR42756:SF1">
    <property type="entry name" value="TRANSCRIPTIONAL REPRESSOR OF EMRAB OPERON"/>
    <property type="match status" value="1"/>
</dbReference>
<dbReference type="PANTHER" id="PTHR42756">
    <property type="entry name" value="TRANSCRIPTIONAL REGULATOR, MARR"/>
    <property type="match status" value="1"/>
</dbReference>
<dbReference type="STRING" id="44251.PDUR_01505"/>
<name>A0A089HJI9_PAEDU</name>
<dbReference type="PRINTS" id="PR00598">
    <property type="entry name" value="HTHMARR"/>
</dbReference>
<dbReference type="Proteomes" id="UP000029409">
    <property type="component" value="Chromosome"/>
</dbReference>
<dbReference type="AlphaFoldDB" id="A0A089HJI9"/>
<feature type="domain" description="HTH marR-type" evidence="5">
    <location>
        <begin position="1"/>
        <end position="140"/>
    </location>
</feature>
<gene>
    <name evidence="6" type="ORF">PDUR_01505</name>
</gene>
<evidence type="ECO:0000256" key="2">
    <source>
        <dbReference type="ARBA" id="ARBA00023125"/>
    </source>
</evidence>
<dbReference type="Pfam" id="PF13463">
    <property type="entry name" value="HTH_27"/>
    <property type="match status" value="1"/>
</dbReference>
<evidence type="ECO:0000256" key="1">
    <source>
        <dbReference type="ARBA" id="ARBA00023015"/>
    </source>
</evidence>
<keyword evidence="2" id="KW-0238">DNA-binding</keyword>
<dbReference type="RefSeq" id="WP_042204766.1">
    <property type="nucleotide sequence ID" value="NZ_CP009288.1"/>
</dbReference>
<dbReference type="eggNOG" id="COG1846">
    <property type="taxonomic scope" value="Bacteria"/>
</dbReference>
<accession>A0A089HJI9</accession>
<dbReference type="InterPro" id="IPR036390">
    <property type="entry name" value="WH_DNA-bd_sf"/>
</dbReference>
<organism evidence="6 7">
    <name type="scientific">Paenibacillus durus</name>
    <name type="common">Paenibacillus azotofixans</name>
    <dbReference type="NCBI Taxonomy" id="44251"/>
    <lineage>
        <taxon>Bacteria</taxon>
        <taxon>Bacillati</taxon>
        <taxon>Bacillota</taxon>
        <taxon>Bacilli</taxon>
        <taxon>Bacillales</taxon>
        <taxon>Paenibacillaceae</taxon>
        <taxon>Paenibacillus</taxon>
    </lineage>
</organism>
<dbReference type="SMART" id="SM00347">
    <property type="entry name" value="HTH_MARR"/>
    <property type="match status" value="1"/>
</dbReference>
<keyword evidence="3" id="KW-0804">Transcription</keyword>
<sequence>MENLDWDVLEEADWLFRKMVRRFVKERDRINIEGVALPGMMILHKIIREGEQRLSDLAEQLDLTSGAITALCDKLDAAGYTVRRRKEGDRRTVLLGITDKGRAMFERNRSVGARCITLLFEGFEQEELTAQNRAFEKVIGNLEGFSEAILDLAKQNADEAPAPGVSERKQSRVSTQSRYLTY</sequence>
<dbReference type="GO" id="GO:0003700">
    <property type="term" value="F:DNA-binding transcription factor activity"/>
    <property type="evidence" value="ECO:0007669"/>
    <property type="project" value="InterPro"/>
</dbReference>
<dbReference type="OrthoDB" id="288929at2"/>
<evidence type="ECO:0000256" key="4">
    <source>
        <dbReference type="SAM" id="MobiDB-lite"/>
    </source>
</evidence>